<feature type="domain" description="MOSC" evidence="1">
    <location>
        <begin position="34"/>
        <end position="169"/>
    </location>
</feature>
<dbReference type="InterPro" id="IPR011037">
    <property type="entry name" value="Pyrv_Knase-like_insert_dom_sf"/>
</dbReference>
<dbReference type="Pfam" id="PF03473">
    <property type="entry name" value="MOSC"/>
    <property type="match status" value="1"/>
</dbReference>
<evidence type="ECO:0000259" key="1">
    <source>
        <dbReference type="PROSITE" id="PS51340"/>
    </source>
</evidence>
<dbReference type="Gene3D" id="2.40.33.20">
    <property type="entry name" value="PK beta-barrel domain-like"/>
    <property type="match status" value="1"/>
</dbReference>
<organism evidence="2 3">
    <name type="scientific">Leifsonia shinshuensis</name>
    <dbReference type="NCBI Taxonomy" id="150026"/>
    <lineage>
        <taxon>Bacteria</taxon>
        <taxon>Bacillati</taxon>
        <taxon>Actinomycetota</taxon>
        <taxon>Actinomycetes</taxon>
        <taxon>Micrococcales</taxon>
        <taxon>Microbacteriaceae</taxon>
        <taxon>Leifsonia</taxon>
    </lineage>
</organism>
<dbReference type="PANTHER" id="PTHR30212">
    <property type="entry name" value="PROTEIN YIIM"/>
    <property type="match status" value="1"/>
</dbReference>
<name>A0A7G6YC26_9MICO</name>
<gene>
    <name evidence="2" type="ORF">F1C12_13500</name>
</gene>
<dbReference type="SUPFAM" id="SSF50800">
    <property type="entry name" value="PK beta-barrel domain-like"/>
    <property type="match status" value="1"/>
</dbReference>
<dbReference type="Proteomes" id="UP000515511">
    <property type="component" value="Chromosome"/>
</dbReference>
<dbReference type="GO" id="GO:0030170">
    <property type="term" value="F:pyridoxal phosphate binding"/>
    <property type="evidence" value="ECO:0007669"/>
    <property type="project" value="InterPro"/>
</dbReference>
<dbReference type="GO" id="GO:0003824">
    <property type="term" value="F:catalytic activity"/>
    <property type="evidence" value="ECO:0007669"/>
    <property type="project" value="InterPro"/>
</dbReference>
<dbReference type="AlphaFoldDB" id="A0A7G6YC26"/>
<dbReference type="EMBL" id="CP043641">
    <property type="protein sequence ID" value="QNE36041.1"/>
    <property type="molecule type" value="Genomic_DNA"/>
</dbReference>
<sequence>MTVREGGARILAVCRVAQLRPDAGNVGVTAIDKQPVESRLKVRTLGLYGDVQADRKHHGGSTKALYAYADEAADYWAAELGRPIPPGLFGENLRTAGLDVDGAEIGERWRIGDKLVVEVTCPRTPCATFQRRMKEPQWVRRFTEAGRVGAYLSIVHAGTVGAGDAVEVVRRPGHGVTIASWFTGADADQADALVAAKEAGALELAREMRESIAKVRGRAA</sequence>
<protein>
    <submittedName>
        <fullName evidence="2">MOSC domain-containing protein</fullName>
    </submittedName>
</protein>
<dbReference type="InterPro" id="IPR005302">
    <property type="entry name" value="MoCF_Sase_C"/>
</dbReference>
<dbReference type="KEGG" id="lse:F1C12_13500"/>
<evidence type="ECO:0000313" key="3">
    <source>
        <dbReference type="Proteomes" id="UP000515511"/>
    </source>
</evidence>
<dbReference type="GO" id="GO:0030151">
    <property type="term" value="F:molybdenum ion binding"/>
    <property type="evidence" value="ECO:0007669"/>
    <property type="project" value="InterPro"/>
</dbReference>
<dbReference type="RefSeq" id="WP_185275483.1">
    <property type="nucleotide sequence ID" value="NZ_CP043641.1"/>
</dbReference>
<evidence type="ECO:0000313" key="2">
    <source>
        <dbReference type="EMBL" id="QNE36041.1"/>
    </source>
</evidence>
<dbReference type="InterPro" id="IPR052353">
    <property type="entry name" value="Benzoxazolinone_Detox_Enz"/>
</dbReference>
<dbReference type="PROSITE" id="PS51340">
    <property type="entry name" value="MOSC"/>
    <property type="match status" value="1"/>
</dbReference>
<proteinExistence type="predicted"/>
<reference evidence="3" key="1">
    <citation type="submission" date="2019-09" db="EMBL/GenBank/DDBJ databases">
        <title>Antimicrobial potential of Antarctic Bacteria.</title>
        <authorList>
            <person name="Benaud N."/>
            <person name="Edwards R.J."/>
            <person name="Ferrari B.C."/>
        </authorList>
    </citation>
    <scope>NUCLEOTIDE SEQUENCE [LARGE SCALE GENOMIC DNA]</scope>
    <source>
        <strain evidence="3">INR9</strain>
    </source>
</reference>
<dbReference type="PANTHER" id="PTHR30212:SF2">
    <property type="entry name" value="PROTEIN YIIM"/>
    <property type="match status" value="1"/>
</dbReference>
<accession>A0A7G6YC26</accession>